<dbReference type="PANTHER" id="PTHR37423">
    <property type="entry name" value="SOLUBLE LYTIC MUREIN TRANSGLYCOSYLASE-RELATED"/>
    <property type="match status" value="1"/>
</dbReference>
<dbReference type="CDD" id="cd00254">
    <property type="entry name" value="LT-like"/>
    <property type="match status" value="1"/>
</dbReference>
<comment type="similarity">
    <text evidence="1">Belongs to the transglycosylase Slt family.</text>
</comment>
<feature type="domain" description="Transglycosylase SLT" evidence="2">
    <location>
        <begin position="93"/>
        <end position="200"/>
    </location>
</feature>
<dbReference type="AlphaFoldDB" id="A0A0V8QEM0"/>
<keyword evidence="4" id="KW-1185">Reference proteome</keyword>
<sequence length="213" mass="22809">MITGIQYTGQVKETGSRLVNKQRPIQNTETNASEANADFSKLLFDAFREQNRSFATGTAQKPSGVSVSGGTNVSFCWGKSGVTVSNEEMNRIFEAAAEKYQVPVALLKAVAKAESNFSPNEVSSSGAMGVMQLMPETAKGLGVSDPFDVEQNIMGGAKYLADKLAMYDGNVELALAAYNAGSGNVKKYGGIPPFTETQNYIKKVLAYMEMNNG</sequence>
<dbReference type="GO" id="GO:0016020">
    <property type="term" value="C:membrane"/>
    <property type="evidence" value="ECO:0007669"/>
    <property type="project" value="InterPro"/>
</dbReference>
<dbReference type="Pfam" id="PF01464">
    <property type="entry name" value="SLT"/>
    <property type="match status" value="1"/>
</dbReference>
<dbReference type="EMBL" id="LNAM01000164">
    <property type="protein sequence ID" value="KSV58678.1"/>
    <property type="molecule type" value="Genomic_DNA"/>
</dbReference>
<dbReference type="OrthoDB" id="9815002at2"/>
<name>A0A0V8QEM0_9FIRM</name>
<accession>A0A0V8QEM0</accession>
<proteinExistence type="inferred from homology"/>
<evidence type="ECO:0000259" key="2">
    <source>
        <dbReference type="Pfam" id="PF01464"/>
    </source>
</evidence>
<dbReference type="GO" id="GO:0000270">
    <property type="term" value="P:peptidoglycan metabolic process"/>
    <property type="evidence" value="ECO:0007669"/>
    <property type="project" value="InterPro"/>
</dbReference>
<comment type="caution">
    <text evidence="3">The sequence shown here is derived from an EMBL/GenBank/DDBJ whole genome shotgun (WGS) entry which is preliminary data.</text>
</comment>
<dbReference type="GO" id="GO:0008933">
    <property type="term" value="F:peptidoglycan lytic transglycosylase activity"/>
    <property type="evidence" value="ECO:0007669"/>
    <property type="project" value="InterPro"/>
</dbReference>
<evidence type="ECO:0000313" key="4">
    <source>
        <dbReference type="Proteomes" id="UP000054874"/>
    </source>
</evidence>
<dbReference type="PROSITE" id="PS00922">
    <property type="entry name" value="TRANSGLYCOSYLASE"/>
    <property type="match status" value="1"/>
</dbReference>
<dbReference type="Gene3D" id="1.10.530.10">
    <property type="match status" value="1"/>
</dbReference>
<protein>
    <recommendedName>
        <fullName evidence="2">Transglycosylase SLT domain-containing protein</fullName>
    </recommendedName>
</protein>
<dbReference type="InterPro" id="IPR000189">
    <property type="entry name" value="Transglyc_AS"/>
</dbReference>
<dbReference type="SUPFAM" id="SSF53955">
    <property type="entry name" value="Lysozyme-like"/>
    <property type="match status" value="1"/>
</dbReference>
<dbReference type="Proteomes" id="UP000054874">
    <property type="component" value="Unassembled WGS sequence"/>
</dbReference>
<dbReference type="PANTHER" id="PTHR37423:SF2">
    <property type="entry name" value="MEMBRANE-BOUND LYTIC MUREIN TRANSGLYCOSYLASE C"/>
    <property type="match status" value="1"/>
</dbReference>
<reference evidence="3 4" key="1">
    <citation type="submission" date="2015-11" db="EMBL/GenBank/DDBJ databases">
        <title>Butyribacter intestini gen. nov., sp. nov., a butyric acid-producing bacterium of the family Lachnospiraceae isolated from the human faeces.</title>
        <authorList>
            <person name="Zou Y."/>
            <person name="Xue W."/>
            <person name="Luo G."/>
            <person name="Lv M."/>
        </authorList>
    </citation>
    <scope>NUCLEOTIDE SEQUENCE [LARGE SCALE GENOMIC DNA]</scope>
    <source>
        <strain evidence="3 4">ACET-33324</strain>
    </source>
</reference>
<dbReference type="STRING" id="290052.ASU35_02425"/>
<dbReference type="InterPro" id="IPR008258">
    <property type="entry name" value="Transglycosylase_SLT_dom_1"/>
</dbReference>
<gene>
    <name evidence="3" type="ORF">ASU35_02425</name>
</gene>
<dbReference type="InterPro" id="IPR023346">
    <property type="entry name" value="Lysozyme-like_dom_sf"/>
</dbReference>
<evidence type="ECO:0000256" key="1">
    <source>
        <dbReference type="ARBA" id="ARBA00007734"/>
    </source>
</evidence>
<evidence type="ECO:0000313" key="3">
    <source>
        <dbReference type="EMBL" id="KSV58678.1"/>
    </source>
</evidence>
<organism evidence="3 4">
    <name type="scientific">Acetivibrio ethanolgignens</name>
    <dbReference type="NCBI Taxonomy" id="290052"/>
    <lineage>
        <taxon>Bacteria</taxon>
        <taxon>Bacillati</taxon>
        <taxon>Bacillota</taxon>
        <taxon>Clostridia</taxon>
        <taxon>Eubacteriales</taxon>
        <taxon>Oscillospiraceae</taxon>
        <taxon>Acetivibrio</taxon>
    </lineage>
</organism>
<dbReference type="RefSeq" id="WP_058353113.1">
    <property type="nucleotide sequence ID" value="NZ_CABMMD010000164.1"/>
</dbReference>